<evidence type="ECO:0000313" key="2">
    <source>
        <dbReference type="EMBL" id="CAB5220905.1"/>
    </source>
</evidence>
<evidence type="ECO:0000259" key="1">
    <source>
        <dbReference type="Pfam" id="PF13362"/>
    </source>
</evidence>
<dbReference type="EMBL" id="LR798292">
    <property type="protein sequence ID" value="CAB5220905.1"/>
    <property type="molecule type" value="Genomic_DNA"/>
</dbReference>
<dbReference type="InterPro" id="IPR034154">
    <property type="entry name" value="TOPRIM_DnaG/twinkle"/>
</dbReference>
<organism evidence="2">
    <name type="scientific">uncultured Caudovirales phage</name>
    <dbReference type="NCBI Taxonomy" id="2100421"/>
    <lineage>
        <taxon>Viruses</taxon>
        <taxon>Duplodnaviria</taxon>
        <taxon>Heunggongvirae</taxon>
        <taxon>Uroviricota</taxon>
        <taxon>Caudoviricetes</taxon>
        <taxon>Peduoviridae</taxon>
        <taxon>Maltschvirus</taxon>
        <taxon>Maltschvirus maltsch</taxon>
    </lineage>
</organism>
<dbReference type="SUPFAM" id="SSF56731">
    <property type="entry name" value="DNA primase core"/>
    <property type="match status" value="1"/>
</dbReference>
<sequence>MDLDTLKDFMDTHGVDFKEAGERIYLKECFECGNAKWKVSFREPSSEKYKSLWGICFRCSATFSTYSYLIDLGFDRKSVKDAHGFGSVLQESDNTDFNSLLVQEDAVKEKVVKAPYKPGRIDISGYFSIDSWPKHPASIYARGRGVKEGLDRHILIDPETNSVVFLCIEDNVVVGWQKRFVNPFPANFKTLNPPADIFKKSQHVIEYPNNGPIVVCEGPFTGIAAWNFGYHSLVTFGSGVSMEQIQKIGTVAEKTGKPIYVSFDLDAAGYRGFFKIKNYFNRRNVEVLRLVPETGNDLNDSWQAGSGASLVQDDGWDSSVPILDVFGDIYKVRG</sequence>
<dbReference type="Pfam" id="PF13362">
    <property type="entry name" value="Toprim_3"/>
    <property type="match status" value="1"/>
</dbReference>
<dbReference type="InterPro" id="IPR006171">
    <property type="entry name" value="TOPRIM_dom"/>
</dbReference>
<accession>A0A6J7WVP0</accession>
<gene>
    <name evidence="2" type="ORF">UFOVP244_53</name>
</gene>
<dbReference type="CDD" id="cd01029">
    <property type="entry name" value="TOPRIM_primases"/>
    <property type="match status" value="1"/>
</dbReference>
<protein>
    <submittedName>
        <fullName evidence="2">TOPRIM domain containing protein</fullName>
    </submittedName>
</protein>
<name>A0A6J7WVP0_9CAUD</name>
<reference evidence="2" key="1">
    <citation type="submission" date="2020-05" db="EMBL/GenBank/DDBJ databases">
        <authorList>
            <person name="Chiriac C."/>
            <person name="Salcher M."/>
            <person name="Ghai R."/>
            <person name="Kavagutti S V."/>
        </authorList>
    </citation>
    <scope>NUCLEOTIDE SEQUENCE</scope>
</reference>
<dbReference type="Gene3D" id="3.40.1360.10">
    <property type="match status" value="1"/>
</dbReference>
<proteinExistence type="predicted"/>
<feature type="domain" description="Toprim" evidence="1">
    <location>
        <begin position="213"/>
        <end position="305"/>
    </location>
</feature>